<organism evidence="1 2">
    <name type="scientific">Haloferula luteola</name>
    <dbReference type="NCBI Taxonomy" id="595692"/>
    <lineage>
        <taxon>Bacteria</taxon>
        <taxon>Pseudomonadati</taxon>
        <taxon>Verrucomicrobiota</taxon>
        <taxon>Verrucomicrobiia</taxon>
        <taxon>Verrucomicrobiales</taxon>
        <taxon>Verrucomicrobiaceae</taxon>
        <taxon>Haloferula</taxon>
    </lineage>
</organism>
<name>A0A840V3W0_9BACT</name>
<dbReference type="RefSeq" id="WP_184019056.1">
    <property type="nucleotide sequence ID" value="NZ_JACHFD010000011.1"/>
</dbReference>
<dbReference type="AlphaFoldDB" id="A0A840V3W0"/>
<reference evidence="1 2" key="1">
    <citation type="submission" date="2020-08" db="EMBL/GenBank/DDBJ databases">
        <title>Genomic Encyclopedia of Type Strains, Phase IV (KMG-IV): sequencing the most valuable type-strain genomes for metagenomic binning, comparative biology and taxonomic classification.</title>
        <authorList>
            <person name="Goeker M."/>
        </authorList>
    </citation>
    <scope>NUCLEOTIDE SEQUENCE [LARGE SCALE GENOMIC DNA]</scope>
    <source>
        <strain evidence="1 2">YC6886</strain>
    </source>
</reference>
<accession>A0A840V3W0</accession>
<keyword evidence="2" id="KW-1185">Reference proteome</keyword>
<evidence type="ECO:0000313" key="1">
    <source>
        <dbReference type="EMBL" id="MBB5352213.1"/>
    </source>
</evidence>
<sequence>MAILLTLVFPLVSCGGRKEATAKGTRPLTMRDEHLQPTSSDDVRFASAMGAGGGGMMGGGAGMPAGASPVVAGVVPEGWTEAPSSMFRLLNYTFDDGGEAYVSVSQGGVLENVNRWLGQFGASPMTDLEGWEKVEAAGYHGVWVKADGSFGGAMGAAAKSDWALRGVVMEKNGEILTVKLMGPAAAMPEQETKLRAFVSALQPAP</sequence>
<protein>
    <submittedName>
        <fullName evidence="1">Uncharacterized protein</fullName>
    </submittedName>
</protein>
<dbReference type="EMBL" id="JACHFD010000011">
    <property type="protein sequence ID" value="MBB5352213.1"/>
    <property type="molecule type" value="Genomic_DNA"/>
</dbReference>
<gene>
    <name evidence="1" type="ORF">HNR46_002456</name>
</gene>
<evidence type="ECO:0000313" key="2">
    <source>
        <dbReference type="Proteomes" id="UP000557717"/>
    </source>
</evidence>
<dbReference type="Proteomes" id="UP000557717">
    <property type="component" value="Unassembled WGS sequence"/>
</dbReference>
<proteinExistence type="predicted"/>
<comment type="caution">
    <text evidence="1">The sequence shown here is derived from an EMBL/GenBank/DDBJ whole genome shotgun (WGS) entry which is preliminary data.</text>
</comment>